<evidence type="ECO:0000256" key="2">
    <source>
        <dbReference type="ARBA" id="ARBA00022573"/>
    </source>
</evidence>
<protein>
    <submittedName>
        <fullName evidence="4">Precorrin-6x reductase</fullName>
    </submittedName>
</protein>
<keyword evidence="5" id="KW-1185">Reference proteome</keyword>
<reference evidence="5" key="1">
    <citation type="journal article" date="2017" name="Appl. Environ. Microbiol.">
        <title>Genomic analysis of Calderihabitans maritimus KKC1, a thermophilic hydrogenogenic carboxydotrophic bacterium isolated from marine sediment.</title>
        <authorList>
            <person name="Omae K."/>
            <person name="Yoneda Y."/>
            <person name="Fukuyama Y."/>
            <person name="Yoshida T."/>
            <person name="Sako Y."/>
        </authorList>
    </citation>
    <scope>NUCLEOTIDE SEQUENCE [LARGE SCALE GENOMIC DNA]</scope>
    <source>
        <strain evidence="5">KKC1</strain>
    </source>
</reference>
<evidence type="ECO:0000313" key="4">
    <source>
        <dbReference type="EMBL" id="GAW91522.1"/>
    </source>
</evidence>
<evidence type="ECO:0000256" key="3">
    <source>
        <dbReference type="ARBA" id="ARBA00023002"/>
    </source>
</evidence>
<accession>A0A1Z5HPR2</accession>
<evidence type="ECO:0000313" key="5">
    <source>
        <dbReference type="Proteomes" id="UP000197032"/>
    </source>
</evidence>
<dbReference type="Pfam" id="PF02571">
    <property type="entry name" value="CbiJ"/>
    <property type="match status" value="1"/>
</dbReference>
<dbReference type="AlphaFoldDB" id="A0A1Z5HPR2"/>
<dbReference type="UniPathway" id="UPA00148"/>
<keyword evidence="2" id="KW-0169">Cobalamin biosynthesis</keyword>
<dbReference type="OrthoDB" id="9780707at2"/>
<comment type="pathway">
    <text evidence="1">Cofactor biosynthesis; adenosylcobalamin biosynthesis.</text>
</comment>
<dbReference type="NCBIfam" id="TIGR00715">
    <property type="entry name" value="precor6x_red"/>
    <property type="match status" value="1"/>
</dbReference>
<dbReference type="Proteomes" id="UP000197032">
    <property type="component" value="Unassembled WGS sequence"/>
</dbReference>
<organism evidence="4 5">
    <name type="scientific">Calderihabitans maritimus</name>
    <dbReference type="NCBI Taxonomy" id="1246530"/>
    <lineage>
        <taxon>Bacteria</taxon>
        <taxon>Bacillati</taxon>
        <taxon>Bacillota</taxon>
        <taxon>Clostridia</taxon>
        <taxon>Neomoorellales</taxon>
        <taxon>Calderihabitantaceae</taxon>
        <taxon>Calderihabitans</taxon>
    </lineage>
</organism>
<name>A0A1Z5HPR2_9FIRM</name>
<dbReference type="GO" id="GO:0009236">
    <property type="term" value="P:cobalamin biosynthetic process"/>
    <property type="evidence" value="ECO:0007669"/>
    <property type="project" value="UniProtKB-UniPathway"/>
</dbReference>
<proteinExistence type="predicted"/>
<dbReference type="PANTHER" id="PTHR36925:SF1">
    <property type="entry name" value="COBALT-PRECORRIN-6A REDUCTASE"/>
    <property type="match status" value="1"/>
</dbReference>
<evidence type="ECO:0000256" key="1">
    <source>
        <dbReference type="ARBA" id="ARBA00004953"/>
    </source>
</evidence>
<dbReference type="GO" id="GO:0016994">
    <property type="term" value="F:precorrin-6A reductase activity"/>
    <property type="evidence" value="ECO:0007669"/>
    <property type="project" value="InterPro"/>
</dbReference>
<sequence>MILLLAGTRDSRQVLEQLCVNGYPVWVSVTTPYAAQLAFTSGAKHVFIGEFSEASLIEFIKEKNIQVVVDATHPFAATISTVAQQACARTEIPYLRYQRSVISLPSHPLIHRVQNIEEAARKAGVLGETIFLTIGSNHLEDFLKQPSVAGKNIIARVLPEEGVIQKCRSLGLAPRQIVAAQGPFSREFNRTMFSHYGAEVVVTKNSGKHGGTEEKIEAALNLGLPIVVIEPPFKGGLEINNFEDLCQVLRRREIWPKQQL</sequence>
<gene>
    <name evidence="4" type="ORF">KKC1_06830</name>
</gene>
<dbReference type="RefSeq" id="WP_088553039.1">
    <property type="nucleotide sequence ID" value="NZ_BDGJ01000018.1"/>
</dbReference>
<dbReference type="PANTHER" id="PTHR36925">
    <property type="entry name" value="COBALT-PRECORRIN-6A REDUCTASE"/>
    <property type="match status" value="1"/>
</dbReference>
<dbReference type="PROSITE" id="PS51014">
    <property type="entry name" value="COBK_CBIJ"/>
    <property type="match status" value="1"/>
</dbReference>
<comment type="caution">
    <text evidence="4">The sequence shown here is derived from an EMBL/GenBank/DDBJ whole genome shotgun (WGS) entry which is preliminary data.</text>
</comment>
<dbReference type="EMBL" id="BDGJ01000018">
    <property type="protein sequence ID" value="GAW91522.1"/>
    <property type="molecule type" value="Genomic_DNA"/>
</dbReference>
<keyword evidence="3" id="KW-0560">Oxidoreductase</keyword>
<dbReference type="InterPro" id="IPR003723">
    <property type="entry name" value="Precorrin-6x_reduct"/>
</dbReference>